<comment type="caution">
    <text evidence="1">The sequence shown here is derived from an EMBL/GenBank/DDBJ whole genome shotgun (WGS) entry which is preliminary data.</text>
</comment>
<keyword evidence="2" id="KW-1185">Reference proteome</keyword>
<accession>A0AAV4PSI0</accession>
<sequence length="105" mass="12189">MKQTEITILLLINKTGISFLHPKSTKINTNRIKHPLLQPRKWLENLKRASVEGPILLPENKDLQGRPGLETFSGFDESETIEEEYVCDVKKLVSDDLVAQWQYRR</sequence>
<proteinExistence type="predicted"/>
<gene>
    <name evidence="1" type="ORF">CDAR_451161</name>
</gene>
<dbReference type="AlphaFoldDB" id="A0AAV4PSI0"/>
<protein>
    <submittedName>
        <fullName evidence="1">Uncharacterized protein</fullName>
    </submittedName>
</protein>
<dbReference type="EMBL" id="BPLQ01003223">
    <property type="protein sequence ID" value="GIX98774.1"/>
    <property type="molecule type" value="Genomic_DNA"/>
</dbReference>
<organism evidence="1 2">
    <name type="scientific">Caerostris darwini</name>
    <dbReference type="NCBI Taxonomy" id="1538125"/>
    <lineage>
        <taxon>Eukaryota</taxon>
        <taxon>Metazoa</taxon>
        <taxon>Ecdysozoa</taxon>
        <taxon>Arthropoda</taxon>
        <taxon>Chelicerata</taxon>
        <taxon>Arachnida</taxon>
        <taxon>Araneae</taxon>
        <taxon>Araneomorphae</taxon>
        <taxon>Entelegynae</taxon>
        <taxon>Araneoidea</taxon>
        <taxon>Araneidae</taxon>
        <taxon>Caerostris</taxon>
    </lineage>
</organism>
<evidence type="ECO:0000313" key="2">
    <source>
        <dbReference type="Proteomes" id="UP001054837"/>
    </source>
</evidence>
<dbReference type="Proteomes" id="UP001054837">
    <property type="component" value="Unassembled WGS sequence"/>
</dbReference>
<reference evidence="1 2" key="1">
    <citation type="submission" date="2021-06" db="EMBL/GenBank/DDBJ databases">
        <title>Caerostris darwini draft genome.</title>
        <authorList>
            <person name="Kono N."/>
            <person name="Arakawa K."/>
        </authorList>
    </citation>
    <scope>NUCLEOTIDE SEQUENCE [LARGE SCALE GENOMIC DNA]</scope>
</reference>
<evidence type="ECO:0000313" key="1">
    <source>
        <dbReference type="EMBL" id="GIX98774.1"/>
    </source>
</evidence>
<name>A0AAV4PSI0_9ARAC</name>